<sequence length="72" mass="7485">MAPVQDSSPEGGARVTTVAFCASLQSSDWDGPGPLRCLGSDLGLLGMKDLKAAECTFAFLNFSTIAKLPHQG</sequence>
<evidence type="ECO:0000313" key="2">
    <source>
        <dbReference type="Proteomes" id="UP001529510"/>
    </source>
</evidence>
<evidence type="ECO:0000313" key="1">
    <source>
        <dbReference type="EMBL" id="KAL0147395.1"/>
    </source>
</evidence>
<dbReference type="Proteomes" id="UP001529510">
    <property type="component" value="Unassembled WGS sequence"/>
</dbReference>
<proteinExistence type="predicted"/>
<feature type="non-terminal residue" evidence="1">
    <location>
        <position position="72"/>
    </location>
</feature>
<dbReference type="EMBL" id="JAMKFB020000757">
    <property type="protein sequence ID" value="KAL0147395.1"/>
    <property type="molecule type" value="Genomic_DNA"/>
</dbReference>
<protein>
    <submittedName>
        <fullName evidence="1">Uncharacterized protein</fullName>
    </submittedName>
</protein>
<gene>
    <name evidence="1" type="ORF">M9458_057306</name>
</gene>
<keyword evidence="2" id="KW-1185">Reference proteome</keyword>
<reference evidence="1 2" key="1">
    <citation type="submission" date="2024-05" db="EMBL/GenBank/DDBJ databases">
        <title>Genome sequencing and assembly of Indian major carp, Cirrhinus mrigala (Hamilton, 1822).</title>
        <authorList>
            <person name="Mohindra V."/>
            <person name="Chowdhury L.M."/>
            <person name="Lal K."/>
            <person name="Jena J.K."/>
        </authorList>
    </citation>
    <scope>NUCLEOTIDE SEQUENCE [LARGE SCALE GENOMIC DNA]</scope>
    <source>
        <strain evidence="1">CM1030</strain>
        <tissue evidence="1">Blood</tissue>
    </source>
</reference>
<accession>A0ABD0MBD1</accession>
<organism evidence="1 2">
    <name type="scientific">Cirrhinus mrigala</name>
    <name type="common">Mrigala</name>
    <dbReference type="NCBI Taxonomy" id="683832"/>
    <lineage>
        <taxon>Eukaryota</taxon>
        <taxon>Metazoa</taxon>
        <taxon>Chordata</taxon>
        <taxon>Craniata</taxon>
        <taxon>Vertebrata</taxon>
        <taxon>Euteleostomi</taxon>
        <taxon>Actinopterygii</taxon>
        <taxon>Neopterygii</taxon>
        <taxon>Teleostei</taxon>
        <taxon>Ostariophysi</taxon>
        <taxon>Cypriniformes</taxon>
        <taxon>Cyprinidae</taxon>
        <taxon>Labeoninae</taxon>
        <taxon>Labeonini</taxon>
        <taxon>Cirrhinus</taxon>
    </lineage>
</organism>
<name>A0ABD0MBD1_CIRMR</name>
<comment type="caution">
    <text evidence="1">The sequence shown here is derived from an EMBL/GenBank/DDBJ whole genome shotgun (WGS) entry which is preliminary data.</text>
</comment>
<dbReference type="AlphaFoldDB" id="A0ABD0MBD1"/>